<dbReference type="Proteomes" id="UP001139451">
    <property type="component" value="Unassembled WGS sequence"/>
</dbReference>
<gene>
    <name evidence="2" type="ORF">M9978_19425</name>
</gene>
<protein>
    <submittedName>
        <fullName evidence="2">Uncharacterized protein</fullName>
    </submittedName>
</protein>
<name>A0A9X2HNL4_9SPHN</name>
<evidence type="ECO:0000256" key="1">
    <source>
        <dbReference type="SAM" id="MobiDB-lite"/>
    </source>
</evidence>
<reference evidence="2" key="1">
    <citation type="submission" date="2022-05" db="EMBL/GenBank/DDBJ databases">
        <title>Sphingomonas sp. strain MG17 Genome sequencing and assembly.</title>
        <authorList>
            <person name="Kim I."/>
        </authorList>
    </citation>
    <scope>NUCLEOTIDE SEQUENCE</scope>
    <source>
        <strain evidence="2">MG17</strain>
    </source>
</reference>
<feature type="region of interest" description="Disordered" evidence="1">
    <location>
        <begin position="106"/>
        <end position="154"/>
    </location>
</feature>
<evidence type="ECO:0000313" key="3">
    <source>
        <dbReference type="Proteomes" id="UP001139451"/>
    </source>
</evidence>
<sequence>MIEFQPTLYLRQSCASCLELAAFLAEGGLFDHFIIQDLWPGDENEGAIDPEPTTIIPPPDFPAAQVAPGEVLIGCDAIIAHYAQRRGLNPDGMPYYQYVQRGPVRRMREQAARRGEPDGALGTSGKERKTRTDRRRNGGRLSRLRHRLAVGDPA</sequence>
<accession>A0A9X2HNL4</accession>
<organism evidence="2 3">
    <name type="scientific">Sphingomonas tagetis</name>
    <dbReference type="NCBI Taxonomy" id="2949092"/>
    <lineage>
        <taxon>Bacteria</taxon>
        <taxon>Pseudomonadati</taxon>
        <taxon>Pseudomonadota</taxon>
        <taxon>Alphaproteobacteria</taxon>
        <taxon>Sphingomonadales</taxon>
        <taxon>Sphingomonadaceae</taxon>
        <taxon>Sphingomonas</taxon>
    </lineage>
</organism>
<dbReference type="AlphaFoldDB" id="A0A9X2HNL4"/>
<feature type="compositionally biased region" description="Basic and acidic residues" evidence="1">
    <location>
        <begin position="106"/>
        <end position="117"/>
    </location>
</feature>
<evidence type="ECO:0000313" key="2">
    <source>
        <dbReference type="EMBL" id="MCP3732599.1"/>
    </source>
</evidence>
<proteinExistence type="predicted"/>
<dbReference type="EMBL" id="JAMLDX010000020">
    <property type="protein sequence ID" value="MCP3732599.1"/>
    <property type="molecule type" value="Genomic_DNA"/>
</dbReference>
<dbReference type="RefSeq" id="WP_254296173.1">
    <property type="nucleotide sequence ID" value="NZ_JAMLDX010000020.1"/>
</dbReference>
<feature type="compositionally biased region" description="Basic residues" evidence="1">
    <location>
        <begin position="128"/>
        <end position="148"/>
    </location>
</feature>
<keyword evidence="3" id="KW-1185">Reference proteome</keyword>
<comment type="caution">
    <text evidence="2">The sequence shown here is derived from an EMBL/GenBank/DDBJ whole genome shotgun (WGS) entry which is preliminary data.</text>
</comment>